<dbReference type="PANTHER" id="PTHR10039">
    <property type="entry name" value="AMELOGENIN"/>
    <property type="match status" value="1"/>
</dbReference>
<name>A0A6A6XDR6_9PLEO</name>
<dbReference type="AlphaFoldDB" id="A0A6A6XDR6"/>
<evidence type="ECO:0000313" key="2">
    <source>
        <dbReference type="Proteomes" id="UP000799757"/>
    </source>
</evidence>
<keyword evidence="2" id="KW-1185">Reference proteome</keyword>
<reference evidence="1" key="1">
    <citation type="journal article" date="2020" name="Stud. Mycol.">
        <title>101 Dothideomycetes genomes: a test case for predicting lifestyles and emergence of pathogens.</title>
        <authorList>
            <person name="Haridas S."/>
            <person name="Albert R."/>
            <person name="Binder M."/>
            <person name="Bloem J."/>
            <person name="Labutti K."/>
            <person name="Salamov A."/>
            <person name="Andreopoulos B."/>
            <person name="Baker S."/>
            <person name="Barry K."/>
            <person name="Bills G."/>
            <person name="Bluhm B."/>
            <person name="Cannon C."/>
            <person name="Castanera R."/>
            <person name="Culley D."/>
            <person name="Daum C."/>
            <person name="Ezra D."/>
            <person name="Gonzalez J."/>
            <person name="Henrissat B."/>
            <person name="Kuo A."/>
            <person name="Liang C."/>
            <person name="Lipzen A."/>
            <person name="Lutzoni F."/>
            <person name="Magnuson J."/>
            <person name="Mondo S."/>
            <person name="Nolan M."/>
            <person name="Ohm R."/>
            <person name="Pangilinan J."/>
            <person name="Park H.-J."/>
            <person name="Ramirez L."/>
            <person name="Alfaro M."/>
            <person name="Sun H."/>
            <person name="Tritt A."/>
            <person name="Yoshinaga Y."/>
            <person name="Zwiers L.-H."/>
            <person name="Turgeon B."/>
            <person name="Goodwin S."/>
            <person name="Spatafora J."/>
            <person name="Crous P."/>
            <person name="Grigoriev I."/>
        </authorList>
    </citation>
    <scope>NUCLEOTIDE SEQUENCE</scope>
    <source>
        <strain evidence="1">CBS 109.77</strain>
    </source>
</reference>
<proteinExistence type="predicted"/>
<accession>A0A6A6XDR6</accession>
<evidence type="ECO:0008006" key="3">
    <source>
        <dbReference type="Google" id="ProtNLM"/>
    </source>
</evidence>
<dbReference type="OrthoDB" id="443402at2759"/>
<protein>
    <recommendedName>
        <fullName evidence="3">NACHT domain-containing protein</fullName>
    </recommendedName>
</protein>
<dbReference type="PANTHER" id="PTHR10039:SF5">
    <property type="entry name" value="NACHT DOMAIN-CONTAINING PROTEIN"/>
    <property type="match status" value="1"/>
</dbReference>
<sequence length="512" mass="58128">MYWKQLENETEPTYMEMKKVFESVMKRSSGFLKLCIFIDGIDEYDGDDHRDLCLFLRSLISANLKIIVSSRPIPACISIFEDCPSLRLQDLTRRDMDVFVRGELSPHRLMVGMQRHFPEQCRDIIANIKDKAEGVFLWVKLVVRELIEGLEAGDDINELQDRMRSLPSDLKDLYRRMIGKMKQEYQVQAAEIFQSFHRWNTSTGDEPLKALVLSLATHLPSAAFNAPTAPFDCQGVVWLAQHIETRTNDSVVAYLHRTVTEFLTTIDVWEEICSITKDSGFDPMQKFASAYLSLTKAADGFGDSSLPSFITNTVGFCRMSTDISDDTFTKYVSAIDDTVTQLQHGAKNEWGLSFSKDAHWSVELFNYISTMHEPFESPGILIFATHNALVRYLKAVIRLRDISASTRVAIALMRWRPGKTLIVHPYQLRADGKFFDFAELLKIFANTVPCAQKYMSTSAHNEKSGEMQIATLIGPLLDFEDEDIRTLGSEFQYSTRKDSAACDTYGLPPSLG</sequence>
<gene>
    <name evidence="1" type="ORF">K505DRAFT_336802</name>
</gene>
<organism evidence="1 2">
    <name type="scientific">Melanomma pulvis-pyrius CBS 109.77</name>
    <dbReference type="NCBI Taxonomy" id="1314802"/>
    <lineage>
        <taxon>Eukaryota</taxon>
        <taxon>Fungi</taxon>
        <taxon>Dikarya</taxon>
        <taxon>Ascomycota</taxon>
        <taxon>Pezizomycotina</taxon>
        <taxon>Dothideomycetes</taxon>
        <taxon>Pleosporomycetidae</taxon>
        <taxon>Pleosporales</taxon>
        <taxon>Melanommataceae</taxon>
        <taxon>Melanomma</taxon>
    </lineage>
</organism>
<evidence type="ECO:0000313" key="1">
    <source>
        <dbReference type="EMBL" id="KAF2794582.1"/>
    </source>
</evidence>
<dbReference type="EMBL" id="MU001886">
    <property type="protein sequence ID" value="KAF2794582.1"/>
    <property type="molecule type" value="Genomic_DNA"/>
</dbReference>
<dbReference type="Proteomes" id="UP000799757">
    <property type="component" value="Unassembled WGS sequence"/>
</dbReference>